<proteinExistence type="predicted"/>
<dbReference type="EMBL" id="GBXM01094187">
    <property type="protein sequence ID" value="JAH14390.1"/>
    <property type="molecule type" value="Transcribed_RNA"/>
</dbReference>
<reference evidence="2" key="2">
    <citation type="journal article" date="2015" name="Fish Shellfish Immunol.">
        <title>Early steps in the European eel (Anguilla anguilla)-Vibrio vulnificus interaction in the gills: Role of the RtxA13 toxin.</title>
        <authorList>
            <person name="Callol A."/>
            <person name="Pajuelo D."/>
            <person name="Ebbesson L."/>
            <person name="Teles M."/>
            <person name="MacKenzie S."/>
            <person name="Amaro C."/>
        </authorList>
    </citation>
    <scope>NUCLEOTIDE SEQUENCE</scope>
</reference>
<protein>
    <submittedName>
        <fullName evidence="2">Uncharacterized protein</fullName>
    </submittedName>
</protein>
<keyword evidence="1" id="KW-1133">Transmembrane helix</keyword>
<sequence>MRSRVDRYGSRRVGICEHDGVPGEPRAFIAALKPLAITVFFFLEFVVWVSLISHSIEQKHRFSQDTVRNNRARYPS</sequence>
<feature type="transmembrane region" description="Helical" evidence="1">
    <location>
        <begin position="27"/>
        <end position="51"/>
    </location>
</feature>
<evidence type="ECO:0000313" key="2">
    <source>
        <dbReference type="EMBL" id="JAH14390.1"/>
    </source>
</evidence>
<name>A0A0E9QDJ2_ANGAN</name>
<reference evidence="2" key="1">
    <citation type="submission" date="2014-11" db="EMBL/GenBank/DDBJ databases">
        <authorList>
            <person name="Amaro Gonzalez C."/>
        </authorList>
    </citation>
    <scope>NUCLEOTIDE SEQUENCE</scope>
</reference>
<dbReference type="AlphaFoldDB" id="A0A0E9QDJ2"/>
<accession>A0A0E9QDJ2</accession>
<organism evidence="2">
    <name type="scientific">Anguilla anguilla</name>
    <name type="common">European freshwater eel</name>
    <name type="synonym">Muraena anguilla</name>
    <dbReference type="NCBI Taxonomy" id="7936"/>
    <lineage>
        <taxon>Eukaryota</taxon>
        <taxon>Metazoa</taxon>
        <taxon>Chordata</taxon>
        <taxon>Craniata</taxon>
        <taxon>Vertebrata</taxon>
        <taxon>Euteleostomi</taxon>
        <taxon>Actinopterygii</taxon>
        <taxon>Neopterygii</taxon>
        <taxon>Teleostei</taxon>
        <taxon>Anguilliformes</taxon>
        <taxon>Anguillidae</taxon>
        <taxon>Anguilla</taxon>
    </lineage>
</organism>
<evidence type="ECO:0000256" key="1">
    <source>
        <dbReference type="SAM" id="Phobius"/>
    </source>
</evidence>
<keyword evidence="1" id="KW-0472">Membrane</keyword>
<keyword evidence="1" id="KW-0812">Transmembrane</keyword>